<sequence length="377" mass="41513">MPNPNEQKLNKYNVIPSIVATSGSDDPLIGNCPACGFPRKREPKTNRSNHPNIGNCPVCHNELVASNHGYFVVYKDKDDLFDIAFQWIPAKSTDNSDDQTPAESPVPIPTAKQALFEKIVTANTIIKSLYFNEDTDIHVADHKVNDAIKKKYFKKLLSLAQAGLAGEMAQPALATSALERLKDEITIVEGQRIKNTYMKELGLRAFLSSLIALLLFLITSTAIFSGQATFADVFFKRPDTFVFFESGFLSVISMCSVIWIGAMLGTWVSFAARNPTFNFERLSILETDRMEPTIRLIYIGICAIIFSLFLSSGIVALEIAGFSTANINESISTQIVIGLLCGLTESKIGSFIHSKTEAVILKNNNTDGQTEESQPPK</sequence>
<evidence type="ECO:0000313" key="3">
    <source>
        <dbReference type="Proteomes" id="UP000616595"/>
    </source>
</evidence>
<organism evidence="2 3">
    <name type="scientific">Acetobacterium paludosum</name>
    <dbReference type="NCBI Taxonomy" id="52693"/>
    <lineage>
        <taxon>Bacteria</taxon>
        <taxon>Bacillati</taxon>
        <taxon>Bacillota</taxon>
        <taxon>Clostridia</taxon>
        <taxon>Eubacteriales</taxon>
        <taxon>Eubacteriaceae</taxon>
        <taxon>Acetobacterium</taxon>
    </lineage>
</organism>
<dbReference type="Proteomes" id="UP000616595">
    <property type="component" value="Unassembled WGS sequence"/>
</dbReference>
<keyword evidence="1" id="KW-0472">Membrane</keyword>
<dbReference type="AlphaFoldDB" id="A0A923HSJ5"/>
<accession>A0A923HSJ5</accession>
<gene>
    <name evidence="2" type="ORF">GH810_05995</name>
</gene>
<feature type="transmembrane region" description="Helical" evidence="1">
    <location>
        <begin position="293"/>
        <end position="317"/>
    </location>
</feature>
<feature type="transmembrane region" description="Helical" evidence="1">
    <location>
        <begin position="248"/>
        <end position="272"/>
    </location>
</feature>
<keyword evidence="1" id="KW-1133">Transmembrane helix</keyword>
<keyword evidence="3" id="KW-1185">Reference proteome</keyword>
<evidence type="ECO:0000256" key="1">
    <source>
        <dbReference type="SAM" id="Phobius"/>
    </source>
</evidence>
<dbReference type="RefSeq" id="WP_148567359.1">
    <property type="nucleotide sequence ID" value="NZ_RXYA01000009.1"/>
</dbReference>
<feature type="transmembrane region" description="Helical" evidence="1">
    <location>
        <begin position="201"/>
        <end position="228"/>
    </location>
</feature>
<name>A0A923HSJ5_9FIRM</name>
<evidence type="ECO:0000313" key="2">
    <source>
        <dbReference type="EMBL" id="MBC3887858.1"/>
    </source>
</evidence>
<comment type="caution">
    <text evidence="2">The sequence shown here is derived from an EMBL/GenBank/DDBJ whole genome shotgun (WGS) entry which is preliminary data.</text>
</comment>
<proteinExistence type="predicted"/>
<dbReference type="OrthoDB" id="2990993at2"/>
<dbReference type="EMBL" id="WJBD01000005">
    <property type="protein sequence ID" value="MBC3887858.1"/>
    <property type="molecule type" value="Genomic_DNA"/>
</dbReference>
<reference evidence="2" key="1">
    <citation type="submission" date="2019-10" db="EMBL/GenBank/DDBJ databases">
        <authorList>
            <person name="Ross D.E."/>
            <person name="Gulliver D."/>
        </authorList>
    </citation>
    <scope>NUCLEOTIDE SEQUENCE</scope>
    <source>
        <strain evidence="2">DER-2019</strain>
    </source>
</reference>
<keyword evidence="1" id="KW-0812">Transmembrane</keyword>
<protein>
    <submittedName>
        <fullName evidence="2">Uncharacterized protein</fullName>
    </submittedName>
</protein>
<reference evidence="2" key="2">
    <citation type="submission" date="2020-10" db="EMBL/GenBank/DDBJ databases">
        <title>Comparative genomics of the Acetobacterium genus.</title>
        <authorList>
            <person name="Marshall C."/>
            <person name="May H."/>
            <person name="Norman S."/>
        </authorList>
    </citation>
    <scope>NUCLEOTIDE SEQUENCE</scope>
    <source>
        <strain evidence="2">DER-2019</strain>
    </source>
</reference>